<dbReference type="GO" id="GO:0008757">
    <property type="term" value="F:S-adenosylmethionine-dependent methyltransferase activity"/>
    <property type="evidence" value="ECO:0007669"/>
    <property type="project" value="InterPro"/>
</dbReference>
<dbReference type="RefSeq" id="WP_105744815.1">
    <property type="nucleotide sequence ID" value="NZ_PVBR01000024.1"/>
</dbReference>
<accession>A0A2S9IKY3</accession>
<proteinExistence type="predicted"/>
<evidence type="ECO:0000313" key="4">
    <source>
        <dbReference type="Proteomes" id="UP000239434"/>
    </source>
</evidence>
<dbReference type="CDD" id="cd02440">
    <property type="entry name" value="AdoMet_MTases"/>
    <property type="match status" value="1"/>
</dbReference>
<evidence type="ECO:0000313" key="3">
    <source>
        <dbReference type="EMBL" id="PRD41165.1"/>
    </source>
</evidence>
<dbReference type="SUPFAM" id="SSF53335">
    <property type="entry name" value="S-adenosyl-L-methionine-dependent methyltransferases"/>
    <property type="match status" value="1"/>
</dbReference>
<organism evidence="3 4">
    <name type="scientific">Phyllobacterium phragmitis</name>
    <dbReference type="NCBI Taxonomy" id="2670329"/>
    <lineage>
        <taxon>Bacteria</taxon>
        <taxon>Pseudomonadati</taxon>
        <taxon>Pseudomonadota</taxon>
        <taxon>Alphaproteobacteria</taxon>
        <taxon>Hyphomicrobiales</taxon>
        <taxon>Phyllobacteriaceae</taxon>
        <taxon>Phyllobacterium</taxon>
    </lineage>
</organism>
<protein>
    <submittedName>
        <fullName evidence="3">Methyltransferase type 11</fullName>
    </submittedName>
</protein>
<evidence type="ECO:0000259" key="2">
    <source>
        <dbReference type="Pfam" id="PF08241"/>
    </source>
</evidence>
<keyword evidence="3" id="KW-0808">Transferase</keyword>
<feature type="region of interest" description="Disordered" evidence="1">
    <location>
        <begin position="1"/>
        <end position="23"/>
    </location>
</feature>
<comment type="caution">
    <text evidence="3">The sequence shown here is derived from an EMBL/GenBank/DDBJ whole genome shotgun (WGS) entry which is preliminary data.</text>
</comment>
<reference evidence="3 4" key="1">
    <citation type="submission" date="2018-02" db="EMBL/GenBank/DDBJ databases">
        <title>The draft genome of Phyllobacterium sp. 1N-3.</title>
        <authorList>
            <person name="Liu L."/>
            <person name="Li L."/>
            <person name="Zhang X."/>
            <person name="Wang T."/>
            <person name="Liang L."/>
        </authorList>
    </citation>
    <scope>NUCLEOTIDE SEQUENCE [LARGE SCALE GENOMIC DNA]</scope>
    <source>
        <strain evidence="3 4">1N-3</strain>
    </source>
</reference>
<dbReference type="GO" id="GO:0032259">
    <property type="term" value="P:methylation"/>
    <property type="evidence" value="ECO:0007669"/>
    <property type="project" value="UniProtKB-KW"/>
</dbReference>
<dbReference type="Gene3D" id="3.40.50.150">
    <property type="entry name" value="Vaccinia Virus protein VP39"/>
    <property type="match status" value="1"/>
</dbReference>
<feature type="domain" description="Methyltransferase type 11" evidence="2">
    <location>
        <begin position="124"/>
        <end position="175"/>
    </location>
</feature>
<dbReference type="InterPro" id="IPR013216">
    <property type="entry name" value="Methyltransf_11"/>
</dbReference>
<evidence type="ECO:0000256" key="1">
    <source>
        <dbReference type="SAM" id="MobiDB-lite"/>
    </source>
</evidence>
<dbReference type="InterPro" id="IPR029063">
    <property type="entry name" value="SAM-dependent_MTases_sf"/>
</dbReference>
<keyword evidence="4" id="KW-1185">Reference proteome</keyword>
<dbReference type="EMBL" id="PVBR01000024">
    <property type="protein sequence ID" value="PRD41165.1"/>
    <property type="molecule type" value="Genomic_DNA"/>
</dbReference>
<dbReference type="AlphaFoldDB" id="A0A2S9IKY3"/>
<name>A0A2S9IKY3_9HYPH</name>
<dbReference type="Proteomes" id="UP000239434">
    <property type="component" value="Unassembled WGS sequence"/>
</dbReference>
<sequence length="273" mass="31136">MTGFIGKQSESPNQPSESEAQPTSQGVVLDLAGYCPICEKETRFVAKDKWYRGSLLCQMCTNGSVPRERALALVLRETVPNWPNLFIHESSPMNRGISIVLKRDCENYVGSQYFPEQPFGTKVGEWQNENLEALTFPDNSFDLTITMDVMEHVFHPKLALQEIYRTLKPGGYYICTFPIRKYLTEPMTVRASIKNGEIVHADGITPEYHGNPVAKEALVTVDYGYDIHHLISYWTSFDTRIYRFSDRRHGIMGEYTEVVVCRKPDVNARLPAK</sequence>
<gene>
    <name evidence="3" type="ORF">C5748_23285</name>
</gene>
<feature type="compositionally biased region" description="Low complexity" evidence="1">
    <location>
        <begin position="8"/>
        <end position="22"/>
    </location>
</feature>
<dbReference type="Pfam" id="PF08241">
    <property type="entry name" value="Methyltransf_11"/>
    <property type="match status" value="1"/>
</dbReference>
<keyword evidence="3" id="KW-0489">Methyltransferase</keyword>